<organism evidence="2 3">
    <name type="scientific">Endomicrobium trichonymphae</name>
    <dbReference type="NCBI Taxonomy" id="1408204"/>
    <lineage>
        <taxon>Bacteria</taxon>
        <taxon>Pseudomonadati</taxon>
        <taxon>Elusimicrobiota</taxon>
        <taxon>Endomicrobiia</taxon>
        <taxon>Endomicrobiales</taxon>
        <taxon>Endomicrobiaceae</taxon>
        <taxon>Candidatus Endomicrobiellum</taxon>
    </lineage>
</organism>
<protein>
    <submittedName>
        <fullName evidence="2">Uncharacterized protein</fullName>
    </submittedName>
</protein>
<dbReference type="Proteomes" id="UP000095237">
    <property type="component" value="Unassembled WGS sequence"/>
</dbReference>
<gene>
    <name evidence="2" type="ORF">ATZ36_04280</name>
</gene>
<evidence type="ECO:0000313" key="3">
    <source>
        <dbReference type="Proteomes" id="UP000095237"/>
    </source>
</evidence>
<reference evidence="2 3" key="1">
    <citation type="submission" date="2015-11" db="EMBL/GenBank/DDBJ databases">
        <title>Evidence for parallel genomic evolution in an endosymbiosis of termite gut flagellates.</title>
        <authorList>
            <person name="Zheng H."/>
        </authorList>
    </citation>
    <scope>NUCLEOTIDE SEQUENCE [LARGE SCALE GENOMIC DNA]</scope>
    <source>
        <strain evidence="2 3">CET450</strain>
    </source>
</reference>
<dbReference type="AlphaFoldDB" id="A0A1E5IIZ9"/>
<sequence>MVERRKTSVVNSENTIRTARLHVKAAKAGNVVFDKIARNYINNCGNKDEGNSSIEIVNVNKDNEKCDELFNSQVRANELLLNLFQEQLKFAKNDLKQKKKNTTTTLNALNLNRLI</sequence>
<name>A0A1E5IIZ9_ENDTX</name>
<keyword evidence="1" id="KW-0175">Coiled coil</keyword>
<evidence type="ECO:0000313" key="2">
    <source>
        <dbReference type="EMBL" id="OEG70469.1"/>
    </source>
</evidence>
<feature type="coiled-coil region" evidence="1">
    <location>
        <begin position="81"/>
        <end position="112"/>
    </location>
</feature>
<comment type="caution">
    <text evidence="2">The sequence shown here is derived from an EMBL/GenBank/DDBJ whole genome shotgun (WGS) entry which is preliminary data.</text>
</comment>
<evidence type="ECO:0000256" key="1">
    <source>
        <dbReference type="SAM" id="Coils"/>
    </source>
</evidence>
<dbReference type="EMBL" id="LNVX01000325">
    <property type="protein sequence ID" value="OEG70469.1"/>
    <property type="molecule type" value="Genomic_DNA"/>
</dbReference>
<keyword evidence="3" id="KW-1185">Reference proteome</keyword>
<proteinExistence type="predicted"/>
<accession>A0A1E5IIZ9</accession>